<dbReference type="Gene3D" id="3.30.40.10">
    <property type="entry name" value="Zinc/RING finger domain, C3HC4 (zinc finger)"/>
    <property type="match status" value="1"/>
</dbReference>
<name>A0ABQ8S8B2_PERAM</name>
<evidence type="ECO:0000313" key="7">
    <source>
        <dbReference type="EMBL" id="KAJ4430288.1"/>
    </source>
</evidence>
<keyword evidence="3" id="KW-0862">Zinc</keyword>
<dbReference type="SUPFAM" id="SSF57903">
    <property type="entry name" value="FYVE/PHD zinc finger"/>
    <property type="match status" value="1"/>
</dbReference>
<dbReference type="PROSITE" id="PS50016">
    <property type="entry name" value="ZF_PHD_2"/>
    <property type="match status" value="1"/>
</dbReference>
<evidence type="ECO:0000256" key="3">
    <source>
        <dbReference type="ARBA" id="ARBA00022833"/>
    </source>
</evidence>
<evidence type="ECO:0000259" key="6">
    <source>
        <dbReference type="PROSITE" id="PS50016"/>
    </source>
</evidence>
<dbReference type="SMART" id="SM00249">
    <property type="entry name" value="PHD"/>
    <property type="match status" value="1"/>
</dbReference>
<evidence type="ECO:0000256" key="1">
    <source>
        <dbReference type="ARBA" id="ARBA00022723"/>
    </source>
</evidence>
<dbReference type="InterPro" id="IPR013083">
    <property type="entry name" value="Znf_RING/FYVE/PHD"/>
</dbReference>
<dbReference type="Proteomes" id="UP001148838">
    <property type="component" value="Unassembled WGS sequence"/>
</dbReference>
<keyword evidence="8" id="KW-1185">Reference proteome</keyword>
<evidence type="ECO:0000256" key="2">
    <source>
        <dbReference type="ARBA" id="ARBA00022771"/>
    </source>
</evidence>
<comment type="caution">
    <text evidence="7">The sequence shown here is derived from an EMBL/GenBank/DDBJ whole genome shotgun (WGS) entry which is preliminary data.</text>
</comment>
<feature type="domain" description="PHD-type" evidence="6">
    <location>
        <begin position="53"/>
        <end position="103"/>
    </location>
</feature>
<evidence type="ECO:0000256" key="5">
    <source>
        <dbReference type="SAM" id="MobiDB-lite"/>
    </source>
</evidence>
<reference evidence="7 8" key="1">
    <citation type="journal article" date="2022" name="Allergy">
        <title>Genome assembly and annotation of Periplaneta americana reveal a comprehensive cockroach allergen profile.</title>
        <authorList>
            <person name="Wang L."/>
            <person name="Xiong Q."/>
            <person name="Saelim N."/>
            <person name="Wang L."/>
            <person name="Nong W."/>
            <person name="Wan A.T."/>
            <person name="Shi M."/>
            <person name="Liu X."/>
            <person name="Cao Q."/>
            <person name="Hui J.H.L."/>
            <person name="Sookrung N."/>
            <person name="Leung T.F."/>
            <person name="Tungtrongchitr A."/>
            <person name="Tsui S.K.W."/>
        </authorList>
    </citation>
    <scope>NUCLEOTIDE SEQUENCE [LARGE SCALE GENOMIC DNA]</scope>
    <source>
        <strain evidence="7">PWHHKU_190912</strain>
    </source>
</reference>
<feature type="compositionally biased region" description="Polar residues" evidence="5">
    <location>
        <begin position="15"/>
        <end position="24"/>
    </location>
</feature>
<dbReference type="InterPro" id="IPR001965">
    <property type="entry name" value="Znf_PHD"/>
</dbReference>
<dbReference type="InterPro" id="IPR019787">
    <property type="entry name" value="Znf_PHD-finger"/>
</dbReference>
<dbReference type="EMBL" id="JAJSOF020000033">
    <property type="protein sequence ID" value="KAJ4430288.1"/>
    <property type="molecule type" value="Genomic_DNA"/>
</dbReference>
<gene>
    <name evidence="7" type="ORF">ANN_22500</name>
</gene>
<evidence type="ECO:0000313" key="8">
    <source>
        <dbReference type="Proteomes" id="UP001148838"/>
    </source>
</evidence>
<feature type="compositionally biased region" description="Basic residues" evidence="5">
    <location>
        <begin position="1"/>
        <end position="10"/>
    </location>
</feature>
<feature type="region of interest" description="Disordered" evidence="5">
    <location>
        <begin position="1"/>
        <end position="33"/>
    </location>
</feature>
<keyword evidence="2 4" id="KW-0863">Zinc-finger</keyword>
<dbReference type="InterPro" id="IPR011011">
    <property type="entry name" value="Znf_FYVE_PHD"/>
</dbReference>
<organism evidence="7 8">
    <name type="scientific">Periplaneta americana</name>
    <name type="common">American cockroach</name>
    <name type="synonym">Blatta americana</name>
    <dbReference type="NCBI Taxonomy" id="6978"/>
    <lineage>
        <taxon>Eukaryota</taxon>
        <taxon>Metazoa</taxon>
        <taxon>Ecdysozoa</taxon>
        <taxon>Arthropoda</taxon>
        <taxon>Hexapoda</taxon>
        <taxon>Insecta</taxon>
        <taxon>Pterygota</taxon>
        <taxon>Neoptera</taxon>
        <taxon>Polyneoptera</taxon>
        <taxon>Dictyoptera</taxon>
        <taxon>Blattodea</taxon>
        <taxon>Blattoidea</taxon>
        <taxon>Blattidae</taxon>
        <taxon>Blattinae</taxon>
        <taxon>Periplaneta</taxon>
    </lineage>
</organism>
<keyword evidence="1" id="KW-0479">Metal-binding</keyword>
<proteinExistence type="predicted"/>
<accession>A0ABQ8S8B2</accession>
<protein>
    <recommendedName>
        <fullName evidence="6">PHD-type domain-containing protein</fullName>
    </recommendedName>
</protein>
<evidence type="ECO:0000256" key="4">
    <source>
        <dbReference type="PROSITE-ProRule" id="PRU00146"/>
    </source>
</evidence>
<sequence length="103" mass="11624">MKNGKTAKRKLQMEPNATKSTATKNGRGKKKAKKAVIVEDYNTSSEEEGEEDNAACIYCNELFSNSKSEEGWVKCHKCSEWAHEQCAGIDDEDDERYTCDFCT</sequence>